<feature type="region of interest" description="Disordered" evidence="1">
    <location>
        <begin position="11"/>
        <end position="44"/>
    </location>
</feature>
<evidence type="ECO:0000313" key="2">
    <source>
        <dbReference type="EnsemblPlants" id="TuG1812G0100003751.01.T01.cds382785"/>
    </source>
</evidence>
<organism evidence="2 3">
    <name type="scientific">Triticum urartu</name>
    <name type="common">Red wild einkorn</name>
    <name type="synonym">Crithodium urartu</name>
    <dbReference type="NCBI Taxonomy" id="4572"/>
    <lineage>
        <taxon>Eukaryota</taxon>
        <taxon>Viridiplantae</taxon>
        <taxon>Streptophyta</taxon>
        <taxon>Embryophyta</taxon>
        <taxon>Tracheophyta</taxon>
        <taxon>Spermatophyta</taxon>
        <taxon>Magnoliopsida</taxon>
        <taxon>Liliopsida</taxon>
        <taxon>Poales</taxon>
        <taxon>Poaceae</taxon>
        <taxon>BOP clade</taxon>
        <taxon>Pooideae</taxon>
        <taxon>Triticodae</taxon>
        <taxon>Triticeae</taxon>
        <taxon>Triticinae</taxon>
        <taxon>Triticum</taxon>
    </lineage>
</organism>
<evidence type="ECO:0000313" key="3">
    <source>
        <dbReference type="Proteomes" id="UP000015106"/>
    </source>
</evidence>
<evidence type="ECO:0000256" key="1">
    <source>
        <dbReference type="SAM" id="MobiDB-lite"/>
    </source>
</evidence>
<accession>A0A8R7K3U7</accession>
<name>A0A8R7K3U7_TRIUA</name>
<dbReference type="Gramene" id="TuG1812G0100003751.01.T01">
    <property type="protein sequence ID" value="TuG1812G0100003751.01.T01.cds382785"/>
    <property type="gene ID" value="TuG1812G0100003751.01"/>
</dbReference>
<dbReference type="Proteomes" id="UP000015106">
    <property type="component" value="Chromosome 1"/>
</dbReference>
<sequence>RLAGAVVRLLNQRPGSAGRRRGPPARPSRTAVPWGRDPPRRRPRWSEMRSLAGACGTATQGVGMSLAGARACGGGAEYRGEGRRESASAPSYWYSDRKKKGTAAHTWSITSA</sequence>
<reference evidence="2" key="2">
    <citation type="submission" date="2018-03" db="EMBL/GenBank/DDBJ databases">
        <title>The Triticum urartu genome reveals the dynamic nature of wheat genome evolution.</title>
        <authorList>
            <person name="Ling H."/>
            <person name="Ma B."/>
            <person name="Shi X."/>
            <person name="Liu H."/>
            <person name="Dong L."/>
            <person name="Sun H."/>
            <person name="Cao Y."/>
            <person name="Gao Q."/>
            <person name="Zheng S."/>
            <person name="Li Y."/>
            <person name="Yu Y."/>
            <person name="Du H."/>
            <person name="Qi M."/>
            <person name="Li Y."/>
            <person name="Yu H."/>
            <person name="Cui Y."/>
            <person name="Wang N."/>
            <person name="Chen C."/>
            <person name="Wu H."/>
            <person name="Zhao Y."/>
            <person name="Zhang J."/>
            <person name="Li Y."/>
            <person name="Zhou W."/>
            <person name="Zhang B."/>
            <person name="Hu W."/>
            <person name="Eijk M."/>
            <person name="Tang J."/>
            <person name="Witsenboer H."/>
            <person name="Zhao S."/>
            <person name="Li Z."/>
            <person name="Zhang A."/>
            <person name="Wang D."/>
            <person name="Liang C."/>
        </authorList>
    </citation>
    <scope>NUCLEOTIDE SEQUENCE [LARGE SCALE GENOMIC DNA]</scope>
    <source>
        <strain evidence="2">cv. G1812</strain>
    </source>
</reference>
<reference evidence="2" key="3">
    <citation type="submission" date="2022-06" db="UniProtKB">
        <authorList>
            <consortium name="EnsemblPlants"/>
        </authorList>
    </citation>
    <scope>IDENTIFICATION</scope>
</reference>
<dbReference type="AlphaFoldDB" id="A0A8R7K3U7"/>
<proteinExistence type="predicted"/>
<dbReference type="EnsemblPlants" id="TuG1812G0100003751.01.T01">
    <property type="protein sequence ID" value="TuG1812G0100003751.01.T01.cds382785"/>
    <property type="gene ID" value="TuG1812G0100003751.01"/>
</dbReference>
<protein>
    <submittedName>
        <fullName evidence="2">Uncharacterized protein</fullName>
    </submittedName>
</protein>
<reference evidence="3" key="1">
    <citation type="journal article" date="2013" name="Nature">
        <title>Draft genome of the wheat A-genome progenitor Triticum urartu.</title>
        <authorList>
            <person name="Ling H.Q."/>
            <person name="Zhao S."/>
            <person name="Liu D."/>
            <person name="Wang J."/>
            <person name="Sun H."/>
            <person name="Zhang C."/>
            <person name="Fan H."/>
            <person name="Li D."/>
            <person name="Dong L."/>
            <person name="Tao Y."/>
            <person name="Gao C."/>
            <person name="Wu H."/>
            <person name="Li Y."/>
            <person name="Cui Y."/>
            <person name="Guo X."/>
            <person name="Zheng S."/>
            <person name="Wang B."/>
            <person name="Yu K."/>
            <person name="Liang Q."/>
            <person name="Yang W."/>
            <person name="Lou X."/>
            <person name="Chen J."/>
            <person name="Feng M."/>
            <person name="Jian J."/>
            <person name="Zhang X."/>
            <person name="Luo G."/>
            <person name="Jiang Y."/>
            <person name="Liu J."/>
            <person name="Wang Z."/>
            <person name="Sha Y."/>
            <person name="Zhang B."/>
            <person name="Wu H."/>
            <person name="Tang D."/>
            <person name="Shen Q."/>
            <person name="Xue P."/>
            <person name="Zou S."/>
            <person name="Wang X."/>
            <person name="Liu X."/>
            <person name="Wang F."/>
            <person name="Yang Y."/>
            <person name="An X."/>
            <person name="Dong Z."/>
            <person name="Zhang K."/>
            <person name="Zhang X."/>
            <person name="Luo M.C."/>
            <person name="Dvorak J."/>
            <person name="Tong Y."/>
            <person name="Wang J."/>
            <person name="Yang H."/>
            <person name="Li Z."/>
            <person name="Wang D."/>
            <person name="Zhang A."/>
            <person name="Wang J."/>
        </authorList>
    </citation>
    <scope>NUCLEOTIDE SEQUENCE</scope>
    <source>
        <strain evidence="3">cv. G1812</strain>
    </source>
</reference>
<keyword evidence="3" id="KW-1185">Reference proteome</keyword>